<dbReference type="RefSeq" id="WP_086314605.1">
    <property type="nucleotide sequence ID" value="NZ_CP147244.1"/>
</dbReference>
<dbReference type="PANTHER" id="PTHR43390:SF1">
    <property type="entry name" value="CHLOROPLAST PROCESSING PEPTIDASE"/>
    <property type="match status" value="1"/>
</dbReference>
<feature type="region of interest" description="Disordered" evidence="6">
    <location>
        <begin position="1"/>
        <end position="40"/>
    </location>
</feature>
<dbReference type="GO" id="GO:0006465">
    <property type="term" value="P:signal peptide processing"/>
    <property type="evidence" value="ECO:0007669"/>
    <property type="project" value="InterPro"/>
</dbReference>
<keyword evidence="3 5" id="KW-0645">Protease</keyword>
<evidence type="ECO:0000313" key="9">
    <source>
        <dbReference type="Proteomes" id="UP000194948"/>
    </source>
</evidence>
<evidence type="ECO:0000256" key="6">
    <source>
        <dbReference type="SAM" id="MobiDB-lite"/>
    </source>
</evidence>
<feature type="transmembrane region" description="Helical" evidence="5">
    <location>
        <begin position="69"/>
        <end position="92"/>
    </location>
</feature>
<dbReference type="Pfam" id="PF10502">
    <property type="entry name" value="Peptidase_S26"/>
    <property type="match status" value="1"/>
</dbReference>
<feature type="compositionally biased region" description="Basic residues" evidence="6">
    <location>
        <begin position="1"/>
        <end position="16"/>
    </location>
</feature>
<dbReference type="GO" id="GO:0009003">
    <property type="term" value="F:signal peptidase activity"/>
    <property type="evidence" value="ECO:0007669"/>
    <property type="project" value="UniProtKB-EC"/>
</dbReference>
<dbReference type="Proteomes" id="UP000194948">
    <property type="component" value="Chromosome"/>
</dbReference>
<dbReference type="PRINTS" id="PR00727">
    <property type="entry name" value="LEADERPTASE"/>
</dbReference>
<evidence type="ECO:0000259" key="7">
    <source>
        <dbReference type="Pfam" id="PF10502"/>
    </source>
</evidence>
<dbReference type="PROSITE" id="PS00501">
    <property type="entry name" value="SPASE_I_1"/>
    <property type="match status" value="1"/>
</dbReference>
<dbReference type="InterPro" id="IPR000223">
    <property type="entry name" value="Pept_S26A_signal_pept_1"/>
</dbReference>
<dbReference type="NCBIfam" id="TIGR02227">
    <property type="entry name" value="sigpep_I_bact"/>
    <property type="match status" value="1"/>
</dbReference>
<reference evidence="8" key="2">
    <citation type="submission" date="2024-03" db="EMBL/GenBank/DDBJ databases">
        <title>The Genome Sequence of Enterococcus sp. DIV0205d.</title>
        <authorList>
            <consortium name="The Broad Institute Genomics Platform"/>
            <consortium name="The Broad Institute Microbial Omics Core"/>
            <consortium name="The Broad Institute Genomic Center for Infectious Diseases"/>
            <person name="Earl A."/>
            <person name="Manson A."/>
            <person name="Gilmore M."/>
            <person name="Schwartman J."/>
            <person name="Shea T."/>
            <person name="Abouelleil A."/>
            <person name="Cao P."/>
            <person name="Chapman S."/>
            <person name="Cusick C."/>
            <person name="Young S."/>
            <person name="Neafsey D."/>
            <person name="Nusbaum C."/>
            <person name="Birren B."/>
        </authorList>
    </citation>
    <scope>NUCLEOTIDE SEQUENCE</scope>
    <source>
        <strain evidence="8">7F3_DIV0205</strain>
    </source>
</reference>
<proteinExistence type="inferred from homology"/>
<comment type="subcellular location">
    <subcellularLocation>
        <location evidence="1">Cell membrane</location>
        <topology evidence="1">Single-pass type II membrane protein</topology>
    </subcellularLocation>
    <subcellularLocation>
        <location evidence="5">Membrane</location>
        <topology evidence="5">Single-pass type II membrane protein</topology>
    </subcellularLocation>
</comment>
<feature type="compositionally biased region" description="Basic and acidic residues" evidence="6">
    <location>
        <begin position="17"/>
        <end position="32"/>
    </location>
</feature>
<dbReference type="PANTHER" id="PTHR43390">
    <property type="entry name" value="SIGNAL PEPTIDASE I"/>
    <property type="match status" value="1"/>
</dbReference>
<feature type="domain" description="Peptidase S26" evidence="7">
    <location>
        <begin position="72"/>
        <end position="230"/>
    </location>
</feature>
<dbReference type="InterPro" id="IPR019533">
    <property type="entry name" value="Peptidase_S26"/>
</dbReference>
<dbReference type="SUPFAM" id="SSF51306">
    <property type="entry name" value="LexA/Signal peptidase"/>
    <property type="match status" value="1"/>
</dbReference>
<dbReference type="CDD" id="cd06530">
    <property type="entry name" value="S26_SPase_I"/>
    <property type="match status" value="1"/>
</dbReference>
<evidence type="ECO:0000256" key="4">
    <source>
        <dbReference type="ARBA" id="ARBA00022801"/>
    </source>
</evidence>
<gene>
    <name evidence="8" type="ORF">A5821_002188</name>
</gene>
<comment type="catalytic activity">
    <reaction evidence="5">
        <text>Cleavage of hydrophobic, N-terminal signal or leader sequences from secreted and periplasmic proteins.</text>
        <dbReference type="EC" id="3.4.21.89"/>
    </reaction>
</comment>
<organism evidence="8 9">
    <name type="scientific">Candidatus Enterococcus palustris</name>
    <dbReference type="NCBI Taxonomy" id="1834189"/>
    <lineage>
        <taxon>Bacteria</taxon>
        <taxon>Bacillati</taxon>
        <taxon>Bacillota</taxon>
        <taxon>Bacilli</taxon>
        <taxon>Lactobacillales</taxon>
        <taxon>Enterococcaceae</taxon>
        <taxon>Enterococcus</taxon>
    </lineage>
</organism>
<dbReference type="InterPro" id="IPR019756">
    <property type="entry name" value="Pept_S26A_signal_pept_1_Ser-AS"/>
</dbReference>
<comment type="similarity">
    <text evidence="2 5">Belongs to the peptidase S26 family.</text>
</comment>
<evidence type="ECO:0000256" key="3">
    <source>
        <dbReference type="ARBA" id="ARBA00022670"/>
    </source>
</evidence>
<accession>A0AAQ3Y6I0</accession>
<keyword evidence="4 5" id="KW-0378">Hydrolase</keyword>
<keyword evidence="5" id="KW-0472">Membrane</keyword>
<evidence type="ECO:0000256" key="5">
    <source>
        <dbReference type="RuleBase" id="RU362042"/>
    </source>
</evidence>
<protein>
    <recommendedName>
        <fullName evidence="5">Signal peptidase I</fullName>
        <ecNumber evidence="5">3.4.21.89</ecNumber>
    </recommendedName>
</protein>
<evidence type="ECO:0000313" key="8">
    <source>
        <dbReference type="EMBL" id="WYK01062.1"/>
    </source>
</evidence>
<keyword evidence="5" id="KW-1133">Transmembrane helix</keyword>
<dbReference type="Gene3D" id="2.10.109.10">
    <property type="entry name" value="Umud Fragment, subunit A"/>
    <property type="match status" value="1"/>
</dbReference>
<keyword evidence="5" id="KW-0812">Transmembrane</keyword>
<sequence length="239" mass="27703">MSIKKRSSSHGRPKKTGIKDQKKKLDASKDRVINQSKKHPTHIKRKTVRVLEVKQIRIKKRRLVRMKRTFVEFGISLAILGIFLYLLSFFTLSFTKVAGYSMVPTLNNDEWVLVNKLVNPKRFKLVVHRDSTSKETSVRRVIGLPGEAIHYKDDTLYVNDHDVYERFIAAEVQRAKSSKGEYTADWTPETEIIPKGKYLLLGDNRPYAADSREYGYVDEKEIVGVVEMRVLPLHLIQQF</sequence>
<dbReference type="InterPro" id="IPR036286">
    <property type="entry name" value="LexA/Signal_pep-like_sf"/>
</dbReference>
<dbReference type="AlphaFoldDB" id="A0AAQ3Y6I0"/>
<evidence type="ECO:0000256" key="1">
    <source>
        <dbReference type="ARBA" id="ARBA00004401"/>
    </source>
</evidence>
<dbReference type="GO" id="GO:0005886">
    <property type="term" value="C:plasma membrane"/>
    <property type="evidence" value="ECO:0007669"/>
    <property type="project" value="UniProtKB-SubCell"/>
</dbReference>
<dbReference type="EC" id="3.4.21.89" evidence="5"/>
<dbReference type="GO" id="GO:0004252">
    <property type="term" value="F:serine-type endopeptidase activity"/>
    <property type="evidence" value="ECO:0007669"/>
    <property type="project" value="InterPro"/>
</dbReference>
<name>A0AAQ3Y6I0_9ENTE</name>
<keyword evidence="9" id="KW-1185">Reference proteome</keyword>
<evidence type="ECO:0000256" key="2">
    <source>
        <dbReference type="ARBA" id="ARBA00009370"/>
    </source>
</evidence>
<reference evidence="8" key="1">
    <citation type="submission" date="2017-05" db="EMBL/GenBank/DDBJ databases">
        <authorList>
            <consortium name="The Broad Institute Genomics Platform"/>
            <consortium name="The Broad Institute Genomic Center for Infectious Diseases"/>
            <person name="Earl A."/>
            <person name="Manson A."/>
            <person name="Schwartman J."/>
            <person name="Gilmore M."/>
            <person name="Abouelleil A."/>
            <person name="Cao P."/>
            <person name="Chapman S."/>
            <person name="Cusick C."/>
            <person name="Shea T."/>
            <person name="Young S."/>
            <person name="Neafsey D."/>
            <person name="Nusbaum C."/>
            <person name="Birren B."/>
        </authorList>
    </citation>
    <scope>NUCLEOTIDE SEQUENCE</scope>
    <source>
        <strain evidence="8">7F3_DIV0205</strain>
    </source>
</reference>
<dbReference type="EMBL" id="CP147244">
    <property type="protein sequence ID" value="WYK01062.1"/>
    <property type="molecule type" value="Genomic_DNA"/>
</dbReference>